<dbReference type="InterPro" id="IPR018961">
    <property type="entry name" value="DnaJ_homolog_subfam-C_membr-28"/>
</dbReference>
<name>A0A179D1U6_9BACT</name>
<gene>
    <name evidence="2" type="ORF">TDIS_1962</name>
</gene>
<accession>A0A179D1U6</accession>
<dbReference type="STRING" id="999894.TDIS_1962"/>
<organism evidence="2 3">
    <name type="scientific">Thermosulfurimonas dismutans</name>
    <dbReference type="NCBI Taxonomy" id="999894"/>
    <lineage>
        <taxon>Bacteria</taxon>
        <taxon>Pseudomonadati</taxon>
        <taxon>Thermodesulfobacteriota</taxon>
        <taxon>Thermodesulfobacteria</taxon>
        <taxon>Thermodesulfobacteriales</taxon>
        <taxon>Thermodesulfobacteriaceae</taxon>
        <taxon>Thermosulfurimonas</taxon>
    </lineage>
</organism>
<protein>
    <recommendedName>
        <fullName evidence="1">DnaJ homologue subfamily C member 28 conserved domain-containing protein</fullName>
    </recommendedName>
</protein>
<dbReference type="AlphaFoldDB" id="A0A179D1U6"/>
<dbReference type="Proteomes" id="UP000078390">
    <property type="component" value="Unassembled WGS sequence"/>
</dbReference>
<dbReference type="Pfam" id="PF09350">
    <property type="entry name" value="DJC28_CD"/>
    <property type="match status" value="1"/>
</dbReference>
<comment type="caution">
    <text evidence="2">The sequence shown here is derived from an EMBL/GenBank/DDBJ whole genome shotgun (WGS) entry which is preliminary data.</text>
</comment>
<evidence type="ECO:0000313" key="3">
    <source>
        <dbReference type="Proteomes" id="UP000078390"/>
    </source>
</evidence>
<dbReference type="PATRIC" id="fig|999894.6.peg.1958"/>
<reference evidence="2 3" key="1">
    <citation type="submission" date="2016-04" db="EMBL/GenBank/DDBJ databases">
        <title>Genome analysis of Thermosulfurimonas dismutans, the first thermophilic sulfur-disproportionating bacterium of the phylum Thermodesulfobacteria.</title>
        <authorList>
            <person name="Mardanov A.V."/>
            <person name="Beletsky A.V."/>
            <person name="Kadnikov V.V."/>
            <person name="Slobodkin A.I."/>
            <person name="Ravin N.V."/>
        </authorList>
    </citation>
    <scope>NUCLEOTIDE SEQUENCE [LARGE SCALE GENOMIC DNA]</scope>
    <source>
        <strain evidence="2 3">S95</strain>
    </source>
</reference>
<dbReference type="RefSeq" id="WP_068671699.1">
    <property type="nucleotide sequence ID" value="NZ_LWLG01000019.1"/>
</dbReference>
<dbReference type="PANTHER" id="PTHR39158:SF1">
    <property type="entry name" value="DNAJ HOMOLOG SUBFAMILY C MEMBER 28"/>
    <property type="match status" value="1"/>
</dbReference>
<feature type="domain" description="DnaJ homologue subfamily C member 28 conserved" evidence="1">
    <location>
        <begin position="9"/>
        <end position="75"/>
    </location>
</feature>
<sequence>MSLLIFQRLAEERIREAIRKGEFDNLPGKGKPLKLEDLSLVPEELRLAYKVLKNAGFVPPEVQLQKEIRNLEDLLETLGDEEVEKQYRVIKRLNFLIMQLNQFQRKSVLLEKEQYYYQKVAERVERLRAKEKKNAGRSIDWSSLSQKVTLTRYLSDSSLKKRS</sequence>
<keyword evidence="3" id="KW-1185">Reference proteome</keyword>
<dbReference type="PANTHER" id="PTHR39158">
    <property type="entry name" value="OS08G0560600 PROTEIN"/>
    <property type="match status" value="1"/>
</dbReference>
<dbReference type="OrthoDB" id="9798476at2"/>
<dbReference type="InterPro" id="IPR052573">
    <property type="entry name" value="DnaJ_C_subfamily_28"/>
</dbReference>
<dbReference type="EMBL" id="LWLG01000019">
    <property type="protein sequence ID" value="OAQ19963.1"/>
    <property type="molecule type" value="Genomic_DNA"/>
</dbReference>
<evidence type="ECO:0000259" key="1">
    <source>
        <dbReference type="Pfam" id="PF09350"/>
    </source>
</evidence>
<evidence type="ECO:0000313" key="2">
    <source>
        <dbReference type="EMBL" id="OAQ19963.1"/>
    </source>
</evidence>
<proteinExistence type="predicted"/>